<sequence length="43" mass="4983">MPLRLYVLLFALLLLYSFVFLVFVSSMVLNAIIFFLTICGSFF</sequence>
<keyword evidence="1" id="KW-0812">Transmembrane</keyword>
<accession>A0A0A9H4P1</accession>
<keyword evidence="1" id="KW-0472">Membrane</keyword>
<evidence type="ECO:0000313" key="2">
    <source>
        <dbReference type="EMBL" id="JAE29831.1"/>
    </source>
</evidence>
<dbReference type="AlphaFoldDB" id="A0A0A9H4P1"/>
<protein>
    <submittedName>
        <fullName evidence="2">Uncharacterized protein</fullName>
    </submittedName>
</protein>
<proteinExistence type="predicted"/>
<feature type="transmembrane region" description="Helical" evidence="1">
    <location>
        <begin position="6"/>
        <end position="39"/>
    </location>
</feature>
<name>A0A0A9H4P1_ARUDO</name>
<reference evidence="2" key="2">
    <citation type="journal article" date="2015" name="Data Brief">
        <title>Shoot transcriptome of the giant reed, Arundo donax.</title>
        <authorList>
            <person name="Barrero R.A."/>
            <person name="Guerrero F.D."/>
            <person name="Moolhuijzen P."/>
            <person name="Goolsby J.A."/>
            <person name="Tidwell J."/>
            <person name="Bellgard S.E."/>
            <person name="Bellgard M.I."/>
        </authorList>
    </citation>
    <scope>NUCLEOTIDE SEQUENCE</scope>
    <source>
        <tissue evidence="2">Shoot tissue taken approximately 20 cm above the soil surface</tissue>
    </source>
</reference>
<keyword evidence="1" id="KW-1133">Transmembrane helix</keyword>
<evidence type="ECO:0000256" key="1">
    <source>
        <dbReference type="SAM" id="Phobius"/>
    </source>
</evidence>
<dbReference type="EMBL" id="GBRH01168065">
    <property type="protein sequence ID" value="JAE29831.1"/>
    <property type="molecule type" value="Transcribed_RNA"/>
</dbReference>
<reference evidence="2" key="1">
    <citation type="submission" date="2014-09" db="EMBL/GenBank/DDBJ databases">
        <authorList>
            <person name="Magalhaes I.L.F."/>
            <person name="Oliveira U."/>
            <person name="Santos F.R."/>
            <person name="Vidigal T.H.D.A."/>
            <person name="Brescovit A.D."/>
            <person name="Santos A.J."/>
        </authorList>
    </citation>
    <scope>NUCLEOTIDE SEQUENCE</scope>
    <source>
        <tissue evidence="2">Shoot tissue taken approximately 20 cm above the soil surface</tissue>
    </source>
</reference>
<organism evidence="2">
    <name type="scientific">Arundo donax</name>
    <name type="common">Giant reed</name>
    <name type="synonym">Donax arundinaceus</name>
    <dbReference type="NCBI Taxonomy" id="35708"/>
    <lineage>
        <taxon>Eukaryota</taxon>
        <taxon>Viridiplantae</taxon>
        <taxon>Streptophyta</taxon>
        <taxon>Embryophyta</taxon>
        <taxon>Tracheophyta</taxon>
        <taxon>Spermatophyta</taxon>
        <taxon>Magnoliopsida</taxon>
        <taxon>Liliopsida</taxon>
        <taxon>Poales</taxon>
        <taxon>Poaceae</taxon>
        <taxon>PACMAD clade</taxon>
        <taxon>Arundinoideae</taxon>
        <taxon>Arundineae</taxon>
        <taxon>Arundo</taxon>
    </lineage>
</organism>